<organism evidence="8 9">
    <name type="scientific">Colocasia esculenta</name>
    <name type="common">Wild taro</name>
    <name type="synonym">Arum esculentum</name>
    <dbReference type="NCBI Taxonomy" id="4460"/>
    <lineage>
        <taxon>Eukaryota</taxon>
        <taxon>Viridiplantae</taxon>
        <taxon>Streptophyta</taxon>
        <taxon>Embryophyta</taxon>
        <taxon>Tracheophyta</taxon>
        <taxon>Spermatophyta</taxon>
        <taxon>Magnoliopsida</taxon>
        <taxon>Liliopsida</taxon>
        <taxon>Araceae</taxon>
        <taxon>Aroideae</taxon>
        <taxon>Colocasieae</taxon>
        <taxon>Colocasia</taxon>
    </lineage>
</organism>
<dbReference type="PANTHER" id="PTHR23213">
    <property type="entry name" value="FORMIN-RELATED"/>
    <property type="match status" value="1"/>
</dbReference>
<keyword evidence="2 6" id="KW-0732">Signal</keyword>
<feature type="domain" description="FH2" evidence="7">
    <location>
        <begin position="1"/>
        <end position="365"/>
    </location>
</feature>
<dbReference type="Pfam" id="PF02181">
    <property type="entry name" value="FH2"/>
    <property type="match status" value="1"/>
</dbReference>
<proteinExistence type="inferred from homology"/>
<feature type="region of interest" description="Disordered" evidence="5">
    <location>
        <begin position="350"/>
        <end position="393"/>
    </location>
</feature>
<dbReference type="OrthoDB" id="1668162at2759"/>
<evidence type="ECO:0000256" key="6">
    <source>
        <dbReference type="SAM" id="SignalP"/>
    </source>
</evidence>
<evidence type="ECO:0000259" key="7">
    <source>
        <dbReference type="PROSITE" id="PS51444"/>
    </source>
</evidence>
<evidence type="ECO:0000313" key="9">
    <source>
        <dbReference type="Proteomes" id="UP000652761"/>
    </source>
</evidence>
<dbReference type="AlphaFoldDB" id="A0A843X2G2"/>
<protein>
    <recommendedName>
        <fullName evidence="4">Formin-like protein</fullName>
    </recommendedName>
</protein>
<keyword evidence="9" id="KW-1185">Reference proteome</keyword>
<comment type="caution">
    <text evidence="8">The sequence shown here is derived from an EMBL/GenBank/DDBJ whole genome shotgun (WGS) entry which is preliminary data.</text>
</comment>
<dbReference type="GO" id="GO:0016020">
    <property type="term" value="C:membrane"/>
    <property type="evidence" value="ECO:0007669"/>
    <property type="project" value="UniProtKB-SubCell"/>
</dbReference>
<dbReference type="InterPro" id="IPR015425">
    <property type="entry name" value="FH2_Formin"/>
</dbReference>
<evidence type="ECO:0000256" key="4">
    <source>
        <dbReference type="RuleBase" id="RU361260"/>
    </source>
</evidence>
<evidence type="ECO:0000256" key="3">
    <source>
        <dbReference type="ARBA" id="ARBA00025793"/>
    </source>
</evidence>
<gene>
    <name evidence="8" type="ORF">Taro_048226</name>
</gene>
<dbReference type="Gene3D" id="1.20.58.2220">
    <property type="entry name" value="Formin, FH2 domain"/>
    <property type="match status" value="1"/>
</dbReference>
<dbReference type="GO" id="GO:0045010">
    <property type="term" value="P:actin nucleation"/>
    <property type="evidence" value="ECO:0007669"/>
    <property type="project" value="InterPro"/>
</dbReference>
<dbReference type="PROSITE" id="PS51444">
    <property type="entry name" value="FH2"/>
    <property type="match status" value="1"/>
</dbReference>
<dbReference type="InterPro" id="IPR027643">
    <property type="entry name" value="Formin-like_plant"/>
</dbReference>
<comment type="subcellular location">
    <subcellularLocation>
        <location evidence="1">Membrane</location>
        <topology evidence="1">Single-pass membrane protein</topology>
    </subcellularLocation>
</comment>
<evidence type="ECO:0000256" key="5">
    <source>
        <dbReference type="SAM" id="MobiDB-lite"/>
    </source>
</evidence>
<evidence type="ECO:0000256" key="1">
    <source>
        <dbReference type="ARBA" id="ARBA00004167"/>
    </source>
</evidence>
<evidence type="ECO:0000313" key="8">
    <source>
        <dbReference type="EMBL" id="MQM15286.1"/>
    </source>
</evidence>
<name>A0A843X2G2_COLES</name>
<dbReference type="EMBL" id="NMUH01006446">
    <property type="protein sequence ID" value="MQM15286.1"/>
    <property type="molecule type" value="Genomic_DNA"/>
</dbReference>
<dbReference type="SUPFAM" id="SSF101447">
    <property type="entry name" value="Formin homology 2 domain (FH2 domain)"/>
    <property type="match status" value="1"/>
</dbReference>
<dbReference type="InterPro" id="IPR042201">
    <property type="entry name" value="FH2_Formin_sf"/>
</dbReference>
<feature type="signal peptide" evidence="6">
    <location>
        <begin position="1"/>
        <end position="18"/>
    </location>
</feature>
<evidence type="ECO:0000256" key="2">
    <source>
        <dbReference type="ARBA" id="ARBA00022729"/>
    </source>
</evidence>
<reference evidence="8" key="1">
    <citation type="submission" date="2017-07" db="EMBL/GenBank/DDBJ databases">
        <title>Taro Niue Genome Assembly and Annotation.</title>
        <authorList>
            <person name="Atibalentja N."/>
            <person name="Keating K."/>
            <person name="Fields C.J."/>
        </authorList>
    </citation>
    <scope>NUCLEOTIDE SEQUENCE</scope>
    <source>
        <strain evidence="8">Niue_2</strain>
        <tissue evidence="8">Leaf</tissue>
    </source>
</reference>
<dbReference type="SMART" id="SM00498">
    <property type="entry name" value="FH2"/>
    <property type="match status" value="1"/>
</dbReference>
<dbReference type="Proteomes" id="UP000652761">
    <property type="component" value="Unassembled WGS sequence"/>
</dbReference>
<accession>A0A843X2G2</accession>
<sequence length="393" mass="44776">MTCLWLLKLLRLLLHTSSIPILFWIGTIADQMPRLITIIASISWWSNRLPGSTLCYKRHLYSWQDWSNRYSLSISRWHCNRWYRRLLIHPCLNIRLPLTFVTCNVLFRKKAACNELRSSRLFKKLLEAVIKIGNRMNDGTFRGGAQAFKLDTLLKLADVKGTDGKTTLLHFVVQEIIRYEGMRAEREARGRESISSLTTISSINSDDFIDDSLHDSGDHYCNLGLKVVSGLTNELVNVKNSALLDADVLTSMVGSLGKGLLRTREFLIKDLNNMEEDSGFHRSLKGFIERAEIDVTSLLEDEKRMRSLVKSTTDFFHGNAGKDEGLRLFGIVRDFLGMLDKACEEVRNAQKRVPRTPGKRDAAKVPSLPKSQKLLFPIRERQLDSSSSDEDSP</sequence>
<feature type="chain" id="PRO_5032770829" description="Formin-like protein" evidence="6">
    <location>
        <begin position="19"/>
        <end position="393"/>
    </location>
</feature>
<dbReference type="PANTHER" id="PTHR23213:SF269">
    <property type="entry name" value="FORMIN-LIKE PROTEIN 5"/>
    <property type="match status" value="1"/>
</dbReference>
<comment type="similarity">
    <text evidence="3">Belongs to the formin-like family. Class-I subfamily.</text>
</comment>
<dbReference type="GO" id="GO:0051015">
    <property type="term" value="F:actin filament binding"/>
    <property type="evidence" value="ECO:0007669"/>
    <property type="project" value="InterPro"/>
</dbReference>